<dbReference type="Proteomes" id="UP000324575">
    <property type="component" value="Unassembled WGS sequence"/>
</dbReference>
<evidence type="ECO:0008006" key="4">
    <source>
        <dbReference type="Google" id="ProtNLM"/>
    </source>
</evidence>
<sequence length="831" mass="92272">MKNLFTAICFLCLLGNVSFASEKYAFGVLQNTPAHLSSNYNAGMRMAILALGWDSFYSSEGVKNTTYINTQKALLQSYRDLGYQVMLDFGTQYAPGWIYNYPNSRWKNQYGDEYSGGIGETAVNVVFNDLMRQKQEQYVHDVFDELGKDFEIVRLGFMRYGELGFIEPNFKSKTNCYWAFDAIAQGQVAGLPEGVSVCPLPGWTPGTASVNNADARQFIEWYINSLKNYHDWQITMVRKYFDNEMAMLYPSWGLRDGQLEAAIKVNLNGTTDTEKNMEVQRAHDFRRFIEGITDPKVIVYGTWIDSNPEWSSASNPCPIEFLATAAKNNPLKLKVMGENTGGGGIAEMELTFKRMADNGLAGIMWAFENDLYDSTSPTLTNYTRLIAQYLEKPLPAARPLIVKPLYVTDKNTETDWGGLNAPNEEHYVMTPIGGTDNSFKCTIPLKKFFKSNKWDVKWGDTPKPEGETQNEGWSSAYQFAVVYQDNYGTNRTDNNPNAIERGSFSLDSDTTVTFYAVIQADERIRAFCDAQPATFGFQEAATSSLIVPPAIGQAQSRAAVVIETNGTNKKIESMTTANLLNPDGKNGNSKQAIYSRGKHILVIDFQMLAYSFNKAIDQLKNPKIQINPQPAVIVPETTTNAGIFSLVNPLLLIASIDGVSATTSPFNVTKITAALYYKIIAEGETDATEMKLPLPTLFEGDQIEATWKNAEALNVSETLPDGNYTLKFRYETVCLGDTLVLDNDGNGYEIIFTVDRGGGTGIVPFQTGTRIWVENGVICATFAGQSQVKLYSITGQLIDNVLADGNYLHHVSGHGVYLLSIEGKTYKVVVK</sequence>
<reference evidence="2 3" key="1">
    <citation type="submission" date="2019-03" db="EMBL/GenBank/DDBJ databases">
        <title>Single cell metagenomics reveals metabolic interactions within the superorganism composed of flagellate Streblomastix strix and complex community of Bacteroidetes bacteria on its surface.</title>
        <authorList>
            <person name="Treitli S.C."/>
            <person name="Kolisko M."/>
            <person name="Husnik F."/>
            <person name="Keeling P."/>
            <person name="Hampl V."/>
        </authorList>
    </citation>
    <scope>NUCLEOTIDE SEQUENCE [LARGE SCALE GENOMIC DNA]</scope>
    <source>
        <strain evidence="2">St1</strain>
    </source>
</reference>
<dbReference type="AlphaFoldDB" id="A0A5M8NZQ8"/>
<comment type="caution">
    <text evidence="2">The sequence shown here is derived from an EMBL/GenBank/DDBJ whole genome shotgun (WGS) entry which is preliminary data.</text>
</comment>
<organism evidence="2 3">
    <name type="scientific">Candidatus Ordinivivax streblomastigis</name>
    <dbReference type="NCBI Taxonomy" id="2540710"/>
    <lineage>
        <taxon>Bacteria</taxon>
        <taxon>Pseudomonadati</taxon>
        <taxon>Bacteroidota</taxon>
        <taxon>Bacteroidia</taxon>
        <taxon>Bacteroidales</taxon>
        <taxon>Candidatus Ordinivivax</taxon>
    </lineage>
</organism>
<evidence type="ECO:0000313" key="3">
    <source>
        <dbReference type="Proteomes" id="UP000324575"/>
    </source>
</evidence>
<gene>
    <name evidence="2" type="ORF">EZS26_002240</name>
</gene>
<protein>
    <recommendedName>
        <fullName evidence="4">Glycoside hydrolase family 42 N-terminal domain-containing protein</fullName>
    </recommendedName>
</protein>
<feature type="chain" id="PRO_5024415201" description="Glycoside hydrolase family 42 N-terminal domain-containing protein" evidence="1">
    <location>
        <begin position="21"/>
        <end position="831"/>
    </location>
</feature>
<name>A0A5M8NZQ8_9BACT</name>
<proteinExistence type="predicted"/>
<evidence type="ECO:0000313" key="2">
    <source>
        <dbReference type="EMBL" id="KAA6301634.1"/>
    </source>
</evidence>
<dbReference type="Gene3D" id="3.20.20.80">
    <property type="entry name" value="Glycosidases"/>
    <property type="match status" value="1"/>
</dbReference>
<dbReference type="EMBL" id="SNRX01000016">
    <property type="protein sequence ID" value="KAA6301634.1"/>
    <property type="molecule type" value="Genomic_DNA"/>
</dbReference>
<accession>A0A5M8NZQ8</accession>
<evidence type="ECO:0000256" key="1">
    <source>
        <dbReference type="SAM" id="SignalP"/>
    </source>
</evidence>
<keyword evidence="1" id="KW-0732">Signal</keyword>
<feature type="signal peptide" evidence="1">
    <location>
        <begin position="1"/>
        <end position="20"/>
    </location>
</feature>